<evidence type="ECO:0000313" key="2">
    <source>
        <dbReference type="Proteomes" id="UP000428260"/>
    </source>
</evidence>
<dbReference type="Pfam" id="PF19630">
    <property type="entry name" value="DUF6134"/>
    <property type="match status" value="1"/>
</dbReference>
<reference evidence="1 2" key="1">
    <citation type="submission" date="2019-11" db="EMBL/GenBank/DDBJ databases">
        <authorList>
            <person name="Zheng R.K."/>
            <person name="Sun C.M."/>
        </authorList>
    </citation>
    <scope>NUCLEOTIDE SEQUENCE [LARGE SCALE GENOMIC DNA]</scope>
    <source>
        <strain evidence="1 2">WC007</strain>
    </source>
</reference>
<keyword evidence="2" id="KW-1185">Reference proteome</keyword>
<organism evidence="1 2">
    <name type="scientific">Maribellus comscasis</name>
    <dbReference type="NCBI Taxonomy" id="2681766"/>
    <lineage>
        <taxon>Bacteria</taxon>
        <taxon>Pseudomonadati</taxon>
        <taxon>Bacteroidota</taxon>
        <taxon>Bacteroidia</taxon>
        <taxon>Marinilabiliales</taxon>
        <taxon>Prolixibacteraceae</taxon>
        <taxon>Maribellus</taxon>
    </lineage>
</organism>
<gene>
    <name evidence="1" type="ORF">GM418_23035</name>
</gene>
<sequence>MHLLGAYIGEFSVRQTGESGNLSVEAVTDVKVNLLFSYHIKYVQHTVYNQGILQSSQVETYKNGRINSTIWLKRINNSYLRVANGDTTIINDSITYSGSLIYFNEPRGIKNIYKERSAEMQQINSVSEHTYAIKDENEKELNSYFYEGGILQYAQMKHATGTIELKRITTSDIND</sequence>
<dbReference type="InterPro" id="IPR045767">
    <property type="entry name" value="DUF6134"/>
</dbReference>
<dbReference type="Proteomes" id="UP000428260">
    <property type="component" value="Chromosome"/>
</dbReference>
<name>A0A6I6JV58_9BACT</name>
<proteinExistence type="predicted"/>
<dbReference type="KEGG" id="mcos:GM418_23035"/>
<protein>
    <submittedName>
        <fullName evidence="1">Uncharacterized protein</fullName>
    </submittedName>
</protein>
<dbReference type="AlphaFoldDB" id="A0A6I6JV58"/>
<dbReference type="EMBL" id="CP046401">
    <property type="protein sequence ID" value="QGY46431.1"/>
    <property type="molecule type" value="Genomic_DNA"/>
</dbReference>
<evidence type="ECO:0000313" key="1">
    <source>
        <dbReference type="EMBL" id="QGY46431.1"/>
    </source>
</evidence>
<accession>A0A6I6JV58</accession>